<evidence type="ECO:0000259" key="1">
    <source>
        <dbReference type="SMART" id="SM00474"/>
    </source>
</evidence>
<dbReference type="AlphaFoldDB" id="A0A7R8XAT2"/>
<dbReference type="Pfam" id="PF01927">
    <property type="entry name" value="Mut7-C"/>
    <property type="match status" value="1"/>
</dbReference>
<dbReference type="InterPro" id="IPR052408">
    <property type="entry name" value="Exonuclease_MUT-7-like"/>
</dbReference>
<dbReference type="InterPro" id="IPR036397">
    <property type="entry name" value="RNaseH_sf"/>
</dbReference>
<evidence type="ECO:0000313" key="3">
    <source>
        <dbReference type="Proteomes" id="UP000677054"/>
    </source>
</evidence>
<feature type="domain" description="3'-5' exonuclease" evidence="1">
    <location>
        <begin position="173"/>
        <end position="368"/>
    </location>
</feature>
<dbReference type="PANTHER" id="PTHR47765:SF2">
    <property type="entry name" value="EXONUCLEASE MUT-7 HOMOLOG"/>
    <property type="match status" value="1"/>
</dbReference>
<dbReference type="GO" id="GO:0006139">
    <property type="term" value="P:nucleobase-containing compound metabolic process"/>
    <property type="evidence" value="ECO:0007669"/>
    <property type="project" value="InterPro"/>
</dbReference>
<proteinExistence type="predicted"/>
<dbReference type="GO" id="GO:0008408">
    <property type="term" value="F:3'-5' exonuclease activity"/>
    <property type="evidence" value="ECO:0007669"/>
    <property type="project" value="InterPro"/>
</dbReference>
<dbReference type="EMBL" id="LR900777">
    <property type="protein sequence ID" value="CAD7246864.1"/>
    <property type="molecule type" value="Genomic_DNA"/>
</dbReference>
<dbReference type="InterPro" id="IPR002562">
    <property type="entry name" value="3'-5'_exonuclease_dom"/>
</dbReference>
<keyword evidence="3" id="KW-1185">Reference proteome</keyword>
<dbReference type="Proteomes" id="UP000677054">
    <property type="component" value="Unassembled WGS sequence"/>
</dbReference>
<reference evidence="2" key="1">
    <citation type="submission" date="2020-11" db="EMBL/GenBank/DDBJ databases">
        <authorList>
            <person name="Tran Van P."/>
        </authorList>
    </citation>
    <scope>NUCLEOTIDE SEQUENCE</scope>
</reference>
<dbReference type="InterPro" id="IPR002782">
    <property type="entry name" value="Mut7-C_RNAse_dom"/>
</dbReference>
<dbReference type="OrthoDB" id="18193at2759"/>
<dbReference type="Pfam" id="PF01612">
    <property type="entry name" value="DNA_pol_A_exo1"/>
    <property type="match status" value="1"/>
</dbReference>
<dbReference type="SUPFAM" id="SSF53098">
    <property type="entry name" value="Ribonuclease H-like"/>
    <property type="match status" value="1"/>
</dbReference>
<dbReference type="Gene3D" id="3.30.420.10">
    <property type="entry name" value="Ribonuclease H-like superfamily/Ribonuclease H"/>
    <property type="match status" value="1"/>
</dbReference>
<dbReference type="EMBL" id="CAJPEV010001260">
    <property type="protein sequence ID" value="CAG0891704.1"/>
    <property type="molecule type" value="Genomic_DNA"/>
</dbReference>
<protein>
    <recommendedName>
        <fullName evidence="1">3'-5' exonuclease domain-containing protein</fullName>
    </recommendedName>
</protein>
<accession>A0A7R8XAT2</accession>
<dbReference type="SMART" id="SM00474">
    <property type="entry name" value="35EXOc"/>
    <property type="match status" value="1"/>
</dbReference>
<name>A0A7R8XAT2_9CRUS</name>
<dbReference type="PANTHER" id="PTHR47765">
    <property type="entry name" value="3'-5' EXONUCLEASE DOMAIN-CONTAINING PROTEIN"/>
    <property type="match status" value="1"/>
</dbReference>
<dbReference type="InterPro" id="IPR012337">
    <property type="entry name" value="RNaseH-like_sf"/>
</dbReference>
<gene>
    <name evidence="2" type="ORF">DSTB1V02_LOCUS6707</name>
</gene>
<organism evidence="2">
    <name type="scientific">Darwinula stevensoni</name>
    <dbReference type="NCBI Taxonomy" id="69355"/>
    <lineage>
        <taxon>Eukaryota</taxon>
        <taxon>Metazoa</taxon>
        <taxon>Ecdysozoa</taxon>
        <taxon>Arthropoda</taxon>
        <taxon>Crustacea</taxon>
        <taxon>Oligostraca</taxon>
        <taxon>Ostracoda</taxon>
        <taxon>Podocopa</taxon>
        <taxon>Podocopida</taxon>
        <taxon>Darwinulocopina</taxon>
        <taxon>Darwinuloidea</taxon>
        <taxon>Darwinulidae</taxon>
        <taxon>Darwinula</taxon>
    </lineage>
</organism>
<dbReference type="GO" id="GO:0003676">
    <property type="term" value="F:nucleic acid binding"/>
    <property type="evidence" value="ECO:0007669"/>
    <property type="project" value="InterPro"/>
</dbReference>
<evidence type="ECO:0000313" key="2">
    <source>
        <dbReference type="EMBL" id="CAD7246864.1"/>
    </source>
</evidence>
<sequence>MHHRQKKEVPADPGISCLCSISRSSRIQHEKVNQKSFTKLANRLVKKYDIPQAAIPNLTSKRSTAFIRHLVHRRFNLKDIQLQDFDDMVKDVLKEDHATANDLIQTLLEYSVPEAKKWVDYIFEELGLIISVNLPELSPDVPANNDEWADWDAECSSSTPVPYYTLKPPVDQVIWIDTPEACRECFHRIEQERLVGLDAEWKVVFDYAPPRVALLQVAITDQVFLLDMIALCDAFQKQDLGFLLMNLMQNESIIKLGYGFDADMKVLSKQFQACKSITDEVKNLIDFDYFHHSVLPNHLYLCCNHHNGMPIKSSLNGLVEMILGQPLDKREQFSNWERRPLNQSQLVYAALDAYCLLELFWSLEEQAPNFGADVLELLKPLKQGVKAKSNKSGRRKKAKAQRSRIQGAISSYLQDQEASASIDAIAGDAKCSTKEESLCSLPARSSIPVTPASQFRVVVDTMLQGLGKHMRQCGVDCAVLDNKQDHAECVRLSLKEDRVILTRGKVFDQLRQYVPKERIYKVVEEKPIKQLQEVFGFFNVDVEESDIFSLCQHVIRKHEMYLQICNNGDFIEVPTEFMVTMLDGNSRDVVTLGNYRLDMTSGTILGASANVRLQLDHVPREVPPRVCLFYGCVSCGKIYWDGSHLGRAVSGKFRDILGMRVTQSQY</sequence>